<dbReference type="GeneID" id="100575457"/>
<dbReference type="OrthoDB" id="1904536at2759"/>
<reference evidence="7" key="2">
    <citation type="submission" date="2022-06" db="UniProtKB">
        <authorList>
            <consortium name="EnsemblMetazoa"/>
        </authorList>
    </citation>
    <scope>IDENTIFICATION</scope>
</reference>
<dbReference type="Proteomes" id="UP000007819">
    <property type="component" value="Chromosome A2"/>
</dbReference>
<sequence length="437" mass="48670">MESLRVLSLTGNSVISKIKNYRKTLTIKCKELRNLDERPIFKKDRLCAEAWSTGGIEAEQAMRTKLNEVEQKTISDSVNALMSMRRNRNVQITPSASGDSGHREGVDVRDSTDSLIVSKDYYDECDSSDDDSTDDGSSVIDANLLVREIDDNNNGENDTTAADDSVDQSTRDNDKGLSDPESDIIDYPRDRMPAGDRSTCITAVDRSSGSREDIDSSRPPIIAIAEDGDELAERLDDKCEHFADSKTDASPNNIATNNNAKPSLEQRTGDRLCSYDSAELTIEPIENEFVSAEMNYANDELNPDESGKLDDGNSNENYNNKNVVNNHHRNVGGSIEINNTLKDNDSETCNNPDLNERQDVEGLPLLRSEQIINTSQILCAERLYTLDIIDHDNTGEELSLTETCESDRNEIKAIPIQLPWLSPPQTKDEFFIKKSSE</sequence>
<organism evidence="7 8">
    <name type="scientific">Acyrthosiphon pisum</name>
    <name type="common">Pea aphid</name>
    <dbReference type="NCBI Taxonomy" id="7029"/>
    <lineage>
        <taxon>Eukaryota</taxon>
        <taxon>Metazoa</taxon>
        <taxon>Ecdysozoa</taxon>
        <taxon>Arthropoda</taxon>
        <taxon>Hexapoda</taxon>
        <taxon>Insecta</taxon>
        <taxon>Pterygota</taxon>
        <taxon>Neoptera</taxon>
        <taxon>Paraneoptera</taxon>
        <taxon>Hemiptera</taxon>
        <taxon>Sternorrhyncha</taxon>
        <taxon>Aphidomorpha</taxon>
        <taxon>Aphidoidea</taxon>
        <taxon>Aphididae</taxon>
        <taxon>Macrosiphini</taxon>
        <taxon>Acyrthosiphon</taxon>
    </lineage>
</organism>
<comment type="similarity">
    <text evidence="2">Belongs to the DNAAF1 family.</text>
</comment>
<dbReference type="RefSeq" id="XP_029346209.1">
    <property type="nucleotide sequence ID" value="XM_029490349.1"/>
</dbReference>
<dbReference type="InterPro" id="IPR050576">
    <property type="entry name" value="Cilia_flagella_integrity"/>
</dbReference>
<dbReference type="GO" id="GO:0005929">
    <property type="term" value="C:cilium"/>
    <property type="evidence" value="ECO:0007669"/>
    <property type="project" value="UniProtKB-SubCell"/>
</dbReference>
<dbReference type="KEGG" id="api:100575457"/>
<keyword evidence="3" id="KW-0433">Leucine-rich repeat</keyword>
<feature type="compositionally biased region" description="Polar residues" evidence="6">
    <location>
        <begin position="152"/>
        <end position="162"/>
    </location>
</feature>
<keyword evidence="8" id="KW-1185">Reference proteome</keyword>
<dbReference type="PANTHER" id="PTHR45973">
    <property type="entry name" value="PROTEIN PHOSPHATASE 1 REGULATORY SUBUNIT SDS22-RELATED"/>
    <property type="match status" value="1"/>
</dbReference>
<feature type="region of interest" description="Disordered" evidence="6">
    <location>
        <begin position="90"/>
        <end position="110"/>
    </location>
</feature>
<keyword evidence="4" id="KW-0677">Repeat</keyword>
<accession>A0A8R2JTH0</accession>
<feature type="compositionally biased region" description="Basic and acidic residues" evidence="6">
    <location>
        <begin position="169"/>
        <end position="178"/>
    </location>
</feature>
<feature type="region of interest" description="Disordered" evidence="6">
    <location>
        <begin position="243"/>
        <end position="268"/>
    </location>
</feature>
<dbReference type="InterPro" id="IPR032675">
    <property type="entry name" value="LRR_dom_sf"/>
</dbReference>
<dbReference type="AlphaFoldDB" id="A0A8R2JTH0"/>
<feature type="compositionally biased region" description="Polar residues" evidence="6">
    <location>
        <begin position="248"/>
        <end position="261"/>
    </location>
</feature>
<evidence type="ECO:0000256" key="6">
    <source>
        <dbReference type="SAM" id="MobiDB-lite"/>
    </source>
</evidence>
<evidence type="ECO:0000256" key="3">
    <source>
        <dbReference type="ARBA" id="ARBA00022614"/>
    </source>
</evidence>
<feature type="compositionally biased region" description="Basic and acidic residues" evidence="6">
    <location>
        <begin position="100"/>
        <end position="110"/>
    </location>
</feature>
<evidence type="ECO:0000256" key="4">
    <source>
        <dbReference type="ARBA" id="ARBA00022737"/>
    </source>
</evidence>
<evidence type="ECO:0008006" key="9">
    <source>
        <dbReference type="Google" id="ProtNLM"/>
    </source>
</evidence>
<evidence type="ECO:0000256" key="5">
    <source>
        <dbReference type="ARBA" id="ARBA00023273"/>
    </source>
</evidence>
<name>A0A8R2JTH0_ACYPI</name>
<dbReference type="Gene3D" id="3.80.10.10">
    <property type="entry name" value="Ribonuclease Inhibitor"/>
    <property type="match status" value="1"/>
</dbReference>
<evidence type="ECO:0000256" key="1">
    <source>
        <dbReference type="ARBA" id="ARBA00004316"/>
    </source>
</evidence>
<protein>
    <recommendedName>
        <fullName evidence="9">Dynein assembly factor 1, axonemal homolog</fullName>
    </recommendedName>
</protein>
<evidence type="ECO:0000313" key="8">
    <source>
        <dbReference type="Proteomes" id="UP000007819"/>
    </source>
</evidence>
<evidence type="ECO:0000256" key="2">
    <source>
        <dbReference type="ARBA" id="ARBA00006453"/>
    </source>
</evidence>
<dbReference type="PANTHER" id="PTHR45973:SF9">
    <property type="entry name" value="LEUCINE-RICH REPEAT-CONTAINING PROTEIN 46"/>
    <property type="match status" value="1"/>
</dbReference>
<dbReference type="EnsemblMetazoa" id="XM_029490349.1">
    <property type="protein sequence ID" value="XP_029346209.1"/>
    <property type="gene ID" value="LOC100575457"/>
</dbReference>
<comment type="subcellular location">
    <subcellularLocation>
        <location evidence="1">Cell projection</location>
    </subcellularLocation>
</comment>
<keyword evidence="5" id="KW-0966">Cell projection</keyword>
<reference evidence="8" key="1">
    <citation type="submission" date="2010-06" db="EMBL/GenBank/DDBJ databases">
        <authorList>
            <person name="Jiang H."/>
            <person name="Abraham K."/>
            <person name="Ali S."/>
            <person name="Alsbrooks S.L."/>
            <person name="Anim B.N."/>
            <person name="Anosike U.S."/>
            <person name="Attaway T."/>
            <person name="Bandaranaike D.P."/>
            <person name="Battles P.K."/>
            <person name="Bell S.N."/>
            <person name="Bell A.V."/>
            <person name="Beltran B."/>
            <person name="Bickham C."/>
            <person name="Bustamante Y."/>
            <person name="Caleb T."/>
            <person name="Canada A."/>
            <person name="Cardenas V."/>
            <person name="Carter K."/>
            <person name="Chacko J."/>
            <person name="Chandrabose M.N."/>
            <person name="Chavez D."/>
            <person name="Chavez A."/>
            <person name="Chen L."/>
            <person name="Chu H.-S."/>
            <person name="Claassen K.J."/>
            <person name="Cockrell R."/>
            <person name="Collins M."/>
            <person name="Cooper J.A."/>
            <person name="Cree A."/>
            <person name="Curry S.M."/>
            <person name="Da Y."/>
            <person name="Dao M.D."/>
            <person name="Das B."/>
            <person name="Davila M.-L."/>
            <person name="Davy-Carroll L."/>
            <person name="Denson S."/>
            <person name="Dinh H."/>
            <person name="Ebong V.E."/>
            <person name="Edwards J.R."/>
            <person name="Egan A."/>
            <person name="El-Daye J."/>
            <person name="Escobedo L."/>
            <person name="Fernandez S."/>
            <person name="Fernando P.R."/>
            <person name="Flagg N."/>
            <person name="Forbes L.D."/>
            <person name="Fowler R.G."/>
            <person name="Fu Q."/>
            <person name="Gabisi R.A."/>
            <person name="Ganer J."/>
            <person name="Garbino Pronczuk A."/>
            <person name="Garcia R.M."/>
            <person name="Garner T."/>
            <person name="Garrett T.E."/>
            <person name="Gonzalez D.A."/>
            <person name="Hamid H."/>
            <person name="Hawkins E.S."/>
            <person name="Hirani K."/>
            <person name="Hogues M.E."/>
            <person name="Hollins B."/>
            <person name="Hsiao C.-H."/>
            <person name="Jabil R."/>
            <person name="James M.L."/>
            <person name="Jhangiani S.N."/>
            <person name="Johnson B."/>
            <person name="Johnson Q."/>
            <person name="Joshi V."/>
            <person name="Kalu J.B."/>
            <person name="Kam C."/>
            <person name="Kashfia A."/>
            <person name="Keebler J."/>
            <person name="Kisamo H."/>
            <person name="Kovar C.L."/>
            <person name="Lago L.A."/>
            <person name="Lai C.-Y."/>
            <person name="Laidlaw J."/>
            <person name="Lara F."/>
            <person name="Le T.-K."/>
            <person name="Lee S.L."/>
            <person name="Legall F.H."/>
            <person name="Lemon S.J."/>
            <person name="Lewis L.R."/>
            <person name="Li B."/>
            <person name="Liu Y."/>
            <person name="Liu Y.-S."/>
            <person name="Lopez J."/>
            <person name="Lozado R.J."/>
            <person name="Lu J."/>
            <person name="Madu R.C."/>
            <person name="Maheshwari M."/>
            <person name="Maheshwari R."/>
            <person name="Malloy K."/>
            <person name="Martinez E."/>
            <person name="Mathew T."/>
            <person name="Mercado I.C."/>
            <person name="Mercado C."/>
            <person name="Meyer B."/>
            <person name="Montgomery K."/>
            <person name="Morgan M.B."/>
            <person name="Munidasa M."/>
            <person name="Nazareth L.V."/>
            <person name="Nelson J."/>
            <person name="Ng B.M."/>
            <person name="Nguyen N.B."/>
            <person name="Nguyen P.Q."/>
            <person name="Nguyen T."/>
            <person name="Obregon M."/>
            <person name="Okwuonu G.O."/>
            <person name="Onwere C.G."/>
            <person name="Orozco G."/>
            <person name="Parra A."/>
            <person name="Patel S."/>
            <person name="Patil S."/>
            <person name="Perez A."/>
            <person name="Perez Y."/>
            <person name="Pham C."/>
            <person name="Primus E.L."/>
            <person name="Pu L.-L."/>
            <person name="Puazo M."/>
            <person name="Qin X."/>
            <person name="Quiroz J.B."/>
            <person name="Reese J."/>
            <person name="Richards S."/>
            <person name="Rives C.M."/>
            <person name="Robberts R."/>
            <person name="Ruiz S.J."/>
            <person name="Ruiz M.J."/>
            <person name="Santibanez J."/>
            <person name="Schneider B.W."/>
            <person name="Sisson I."/>
            <person name="Smith M."/>
            <person name="Sodergren E."/>
            <person name="Song X.-Z."/>
            <person name="Song B.B."/>
            <person name="Summersgill H."/>
            <person name="Thelus R."/>
            <person name="Thornton R.D."/>
            <person name="Trejos Z.Y."/>
            <person name="Usmani K."/>
            <person name="Vattathil S."/>
            <person name="Villasana D."/>
            <person name="Walker D.L."/>
            <person name="Wang S."/>
            <person name="Wang K."/>
            <person name="White C.S."/>
            <person name="Williams A.C."/>
            <person name="Williamson J."/>
            <person name="Wilson K."/>
            <person name="Woghiren I.O."/>
            <person name="Woodworth J.R."/>
            <person name="Worley K.C."/>
            <person name="Wright R.A."/>
            <person name="Wu W."/>
            <person name="Young L."/>
            <person name="Zhang L."/>
            <person name="Zhang J."/>
            <person name="Zhu Y."/>
            <person name="Muzny D.M."/>
            <person name="Weinstock G."/>
            <person name="Gibbs R.A."/>
        </authorList>
    </citation>
    <scope>NUCLEOTIDE SEQUENCE [LARGE SCALE GENOMIC DNA]</scope>
    <source>
        <strain evidence="8">LSR1</strain>
    </source>
</reference>
<proteinExistence type="inferred from homology"/>
<evidence type="ECO:0000313" key="7">
    <source>
        <dbReference type="EnsemblMetazoa" id="XP_029346209.1"/>
    </source>
</evidence>
<feature type="region of interest" description="Disordered" evidence="6">
    <location>
        <begin position="146"/>
        <end position="196"/>
    </location>
</feature>